<protein>
    <submittedName>
        <fullName evidence="2">Helix-turn-helix protein</fullName>
    </submittedName>
</protein>
<evidence type="ECO:0000313" key="3">
    <source>
        <dbReference type="Proteomes" id="UP000286246"/>
    </source>
</evidence>
<dbReference type="PANTHER" id="PTHR34585:SF22">
    <property type="entry name" value="HELIX-TURN-HELIX DOMAIN-CONTAINING PROTEIN"/>
    <property type="match status" value="1"/>
</dbReference>
<dbReference type="InterPro" id="IPR041657">
    <property type="entry name" value="HTH_17"/>
</dbReference>
<dbReference type="PANTHER" id="PTHR34585">
    <property type="match status" value="1"/>
</dbReference>
<organism evidence="2 3">
    <name type="scientific">Sphingobacterium detergens</name>
    <dbReference type="NCBI Taxonomy" id="1145106"/>
    <lineage>
        <taxon>Bacteria</taxon>
        <taxon>Pseudomonadati</taxon>
        <taxon>Bacteroidota</taxon>
        <taxon>Sphingobacteriia</taxon>
        <taxon>Sphingobacteriales</taxon>
        <taxon>Sphingobacteriaceae</taxon>
        <taxon>Sphingobacterium</taxon>
    </lineage>
</organism>
<feature type="domain" description="Helix-turn-helix" evidence="1">
    <location>
        <begin position="52"/>
        <end position="95"/>
    </location>
</feature>
<keyword evidence="3" id="KW-1185">Reference proteome</keyword>
<dbReference type="RefSeq" id="WP_244211738.1">
    <property type="nucleotide sequence ID" value="NZ_RAPY01000002.1"/>
</dbReference>
<dbReference type="EMBL" id="RAPY01000002">
    <property type="protein sequence ID" value="RKE52458.1"/>
    <property type="molecule type" value="Genomic_DNA"/>
</dbReference>
<dbReference type="Proteomes" id="UP000286246">
    <property type="component" value="Unassembled WGS sequence"/>
</dbReference>
<gene>
    <name evidence="2" type="ORF">DFQ12_2695</name>
</gene>
<reference evidence="2 3" key="1">
    <citation type="submission" date="2018-09" db="EMBL/GenBank/DDBJ databases">
        <title>Genomic Encyclopedia of Type Strains, Phase III (KMG-III): the genomes of soil and plant-associated and newly described type strains.</title>
        <authorList>
            <person name="Whitman W."/>
        </authorList>
    </citation>
    <scope>NUCLEOTIDE SEQUENCE [LARGE SCALE GENOMIC DNA]</scope>
    <source>
        <strain evidence="2 3">CECT 7938</strain>
    </source>
</reference>
<comment type="caution">
    <text evidence="2">The sequence shown here is derived from an EMBL/GenBank/DDBJ whole genome shotgun (WGS) entry which is preliminary data.</text>
</comment>
<dbReference type="AlphaFoldDB" id="A0A420B734"/>
<dbReference type="Pfam" id="PF12728">
    <property type="entry name" value="HTH_17"/>
    <property type="match status" value="1"/>
</dbReference>
<dbReference type="SUPFAM" id="SSF46955">
    <property type="entry name" value="Putative DNA-binding domain"/>
    <property type="match status" value="1"/>
</dbReference>
<accession>A0A420B734</accession>
<evidence type="ECO:0000313" key="2">
    <source>
        <dbReference type="EMBL" id="RKE52458.1"/>
    </source>
</evidence>
<sequence>MMQDQFENRAARRKVSVDELVTIDDLQMFKDQLINEIKSIFSKNGKPIKRWIKSNEVKKIFDISHGTLQTMRNSGEIPYTKMGGTLYYDQEEIEQCLIKRKKQRNGR</sequence>
<dbReference type="InterPro" id="IPR009061">
    <property type="entry name" value="DNA-bd_dom_put_sf"/>
</dbReference>
<name>A0A420B734_SPHD1</name>
<proteinExistence type="predicted"/>
<evidence type="ECO:0000259" key="1">
    <source>
        <dbReference type="Pfam" id="PF12728"/>
    </source>
</evidence>